<accession>J0D8I2</accession>
<dbReference type="CDD" id="cd09917">
    <property type="entry name" value="F-box_SF"/>
    <property type="match status" value="1"/>
</dbReference>
<name>J0D8I2_AURST</name>
<dbReference type="Pfam" id="PF12937">
    <property type="entry name" value="F-box-like"/>
    <property type="match status" value="1"/>
</dbReference>
<reference evidence="3" key="1">
    <citation type="journal article" date="2012" name="Science">
        <title>The Paleozoic origin of enzymatic lignin decomposition reconstructed from 31 fungal genomes.</title>
        <authorList>
            <person name="Floudas D."/>
            <person name="Binder M."/>
            <person name="Riley R."/>
            <person name="Barry K."/>
            <person name="Blanchette R.A."/>
            <person name="Henrissat B."/>
            <person name="Martinez A.T."/>
            <person name="Otillar R."/>
            <person name="Spatafora J.W."/>
            <person name="Yadav J.S."/>
            <person name="Aerts A."/>
            <person name="Benoit I."/>
            <person name="Boyd A."/>
            <person name="Carlson A."/>
            <person name="Copeland A."/>
            <person name="Coutinho P.M."/>
            <person name="de Vries R.P."/>
            <person name="Ferreira P."/>
            <person name="Findley K."/>
            <person name="Foster B."/>
            <person name="Gaskell J."/>
            <person name="Glotzer D."/>
            <person name="Gorecki P."/>
            <person name="Heitman J."/>
            <person name="Hesse C."/>
            <person name="Hori C."/>
            <person name="Igarashi K."/>
            <person name="Jurgens J.A."/>
            <person name="Kallen N."/>
            <person name="Kersten P."/>
            <person name="Kohler A."/>
            <person name="Kuees U."/>
            <person name="Kumar T.K.A."/>
            <person name="Kuo A."/>
            <person name="LaButti K."/>
            <person name="Larrondo L.F."/>
            <person name="Lindquist E."/>
            <person name="Ling A."/>
            <person name="Lombard V."/>
            <person name="Lucas S."/>
            <person name="Lundell T."/>
            <person name="Martin R."/>
            <person name="McLaughlin D.J."/>
            <person name="Morgenstern I."/>
            <person name="Morin E."/>
            <person name="Murat C."/>
            <person name="Nagy L.G."/>
            <person name="Nolan M."/>
            <person name="Ohm R.A."/>
            <person name="Patyshakuliyeva A."/>
            <person name="Rokas A."/>
            <person name="Ruiz-Duenas F.J."/>
            <person name="Sabat G."/>
            <person name="Salamov A."/>
            <person name="Samejima M."/>
            <person name="Schmutz J."/>
            <person name="Slot J.C."/>
            <person name="St John F."/>
            <person name="Stenlid J."/>
            <person name="Sun H."/>
            <person name="Sun S."/>
            <person name="Syed K."/>
            <person name="Tsang A."/>
            <person name="Wiebenga A."/>
            <person name="Young D."/>
            <person name="Pisabarro A."/>
            <person name="Eastwood D.C."/>
            <person name="Martin F."/>
            <person name="Cullen D."/>
            <person name="Grigoriev I.V."/>
            <person name="Hibbett D.S."/>
        </authorList>
    </citation>
    <scope>NUCLEOTIDE SEQUENCE [LARGE SCALE GENOMIC DNA]</scope>
    <source>
        <strain evidence="3">TFB10046</strain>
    </source>
</reference>
<dbReference type="InterPro" id="IPR001810">
    <property type="entry name" value="F-box_dom"/>
</dbReference>
<sequence length="449" mass="49741">MLDGDVLLQVFSHLAQTELARVALASRWFYTLAQPILFHHPRVRGLVRARSLATTIADKGRAYVDNGIAVHVKSLHLSGVGAGETTVAFQWEQLQDALVRALRTAACTTLESFRLEVFLPTAAVSSKKQPGWGEVIWTALSENCHALRWVEVDHNAFTAPMKLARIRNLRGLTLRVNLPNTGFDVPAEDLLKPLEESSPGLERLELDLRRDFVYPIHIDDLFERTWPNLRSINLSWGYYDSTMCDFCDFLERHRLLESLTIRGVMPPRITPIAADALPNLRAFDGDMDVAQCILSSPTRSVEKLATWTWDLDTIVDSLQALPKTAVSGLRELDIKFVAHMEVPSGVTGAALRSLAAAAPVVEVLTLRGNLTGEWGWPAYRDALADFRKLRSLAMATPIFIGGMPLLTSMNELASRLPDLADVNLAVGAAVAQTTVEMYGRIAVRRLLDT</sequence>
<gene>
    <name evidence="2" type="ORF">AURDEDRAFT_188696</name>
</gene>
<dbReference type="KEGG" id="adl:AURDEDRAFT_188696"/>
<keyword evidence="3" id="KW-1185">Reference proteome</keyword>
<proteinExistence type="predicted"/>
<dbReference type="Gene3D" id="3.80.10.10">
    <property type="entry name" value="Ribonuclease Inhibitor"/>
    <property type="match status" value="1"/>
</dbReference>
<feature type="domain" description="F-box" evidence="1">
    <location>
        <begin position="5"/>
        <end position="41"/>
    </location>
</feature>
<dbReference type="OrthoDB" id="2870744at2759"/>
<evidence type="ECO:0000313" key="3">
    <source>
        <dbReference type="Proteomes" id="UP000006514"/>
    </source>
</evidence>
<organism evidence="2 3">
    <name type="scientific">Auricularia subglabra (strain TFB-10046 / SS5)</name>
    <name type="common">White-rot fungus</name>
    <name type="synonym">Auricularia delicata (strain TFB10046)</name>
    <dbReference type="NCBI Taxonomy" id="717982"/>
    <lineage>
        <taxon>Eukaryota</taxon>
        <taxon>Fungi</taxon>
        <taxon>Dikarya</taxon>
        <taxon>Basidiomycota</taxon>
        <taxon>Agaricomycotina</taxon>
        <taxon>Agaricomycetes</taxon>
        <taxon>Auriculariales</taxon>
        <taxon>Auriculariaceae</taxon>
        <taxon>Auricularia</taxon>
    </lineage>
</organism>
<dbReference type="InterPro" id="IPR032675">
    <property type="entry name" value="LRR_dom_sf"/>
</dbReference>
<dbReference type="AlphaFoldDB" id="J0D8I2"/>
<dbReference type="Proteomes" id="UP000006514">
    <property type="component" value="Unassembled WGS sequence"/>
</dbReference>
<dbReference type="SUPFAM" id="SSF52047">
    <property type="entry name" value="RNI-like"/>
    <property type="match status" value="1"/>
</dbReference>
<protein>
    <recommendedName>
        <fullName evidence="1">F-box domain-containing protein</fullName>
    </recommendedName>
</protein>
<dbReference type="InParanoid" id="J0D8I2"/>
<dbReference type="EMBL" id="JH687886">
    <property type="protein sequence ID" value="EJD35569.1"/>
    <property type="molecule type" value="Genomic_DNA"/>
</dbReference>
<evidence type="ECO:0000259" key="1">
    <source>
        <dbReference type="Pfam" id="PF12937"/>
    </source>
</evidence>
<evidence type="ECO:0000313" key="2">
    <source>
        <dbReference type="EMBL" id="EJD35569.1"/>
    </source>
</evidence>